<evidence type="ECO:0000313" key="1">
    <source>
        <dbReference type="EMBL" id="DAG06015.1"/>
    </source>
</evidence>
<proteinExistence type="predicted"/>
<accession>A0A8S5VHF0</accession>
<organism evidence="1">
    <name type="scientific">Myoviridae sp. ctkfK18</name>
    <dbReference type="NCBI Taxonomy" id="2825165"/>
    <lineage>
        <taxon>Viruses</taxon>
        <taxon>Duplodnaviria</taxon>
        <taxon>Heunggongvirae</taxon>
        <taxon>Uroviricota</taxon>
        <taxon>Caudoviricetes</taxon>
    </lineage>
</organism>
<name>A0A8S5VHF0_9CAUD</name>
<reference evidence="1" key="1">
    <citation type="journal article" date="2021" name="Proc. Natl. Acad. Sci. U.S.A.">
        <title>A Catalog of Tens of Thousands of Viruses from Human Metagenomes Reveals Hidden Associations with Chronic Diseases.</title>
        <authorList>
            <person name="Tisza M.J."/>
            <person name="Buck C.B."/>
        </authorList>
    </citation>
    <scope>NUCLEOTIDE SEQUENCE</scope>
    <source>
        <strain evidence="1">CtkfK18</strain>
    </source>
</reference>
<sequence>MIFPYFNFKSFSFRIYPFTSSYNTSFVNC</sequence>
<dbReference type="EMBL" id="BK016265">
    <property type="protein sequence ID" value="DAG06015.1"/>
    <property type="molecule type" value="Genomic_DNA"/>
</dbReference>
<protein>
    <submittedName>
        <fullName evidence="1">Uncharacterized protein</fullName>
    </submittedName>
</protein>